<evidence type="ECO:0000313" key="2">
    <source>
        <dbReference type="EMBL" id="MBQ0960570.1"/>
    </source>
</evidence>
<feature type="chain" id="PRO_5036852975" evidence="1">
    <location>
        <begin position="28"/>
        <end position="152"/>
    </location>
</feature>
<accession>A0A941BRM0</accession>
<keyword evidence="1" id="KW-0732">Signal</keyword>
<dbReference type="AlphaFoldDB" id="A0A941BRM0"/>
<dbReference type="EMBL" id="JAGQDE010000015">
    <property type="protein sequence ID" value="MBQ0960570.1"/>
    <property type="molecule type" value="Genomic_DNA"/>
</dbReference>
<comment type="caution">
    <text evidence="2">The sequence shown here is derived from an EMBL/GenBank/DDBJ whole genome shotgun (WGS) entry which is preliminary data.</text>
</comment>
<gene>
    <name evidence="2" type="ORF">KAK06_16570</name>
</gene>
<evidence type="ECO:0000256" key="1">
    <source>
        <dbReference type="SAM" id="SignalP"/>
    </source>
</evidence>
<name>A0A941BRM0_9BURK</name>
<evidence type="ECO:0000313" key="3">
    <source>
        <dbReference type="Proteomes" id="UP000678374"/>
    </source>
</evidence>
<organism evidence="2 3">
    <name type="scientific">Ideonella aquatica</name>
    <dbReference type="NCBI Taxonomy" id="2824119"/>
    <lineage>
        <taxon>Bacteria</taxon>
        <taxon>Pseudomonadati</taxon>
        <taxon>Pseudomonadota</taxon>
        <taxon>Betaproteobacteria</taxon>
        <taxon>Burkholderiales</taxon>
        <taxon>Sphaerotilaceae</taxon>
        <taxon>Ideonella</taxon>
    </lineage>
</organism>
<feature type="signal peptide" evidence="1">
    <location>
        <begin position="1"/>
        <end position="27"/>
    </location>
</feature>
<reference evidence="2" key="1">
    <citation type="submission" date="2021-04" db="EMBL/GenBank/DDBJ databases">
        <title>The genome sequence of Ideonella sp. 4Y11.</title>
        <authorList>
            <person name="Liu Y."/>
        </authorList>
    </citation>
    <scope>NUCLEOTIDE SEQUENCE</scope>
    <source>
        <strain evidence="2">4Y11</strain>
    </source>
</reference>
<keyword evidence="3" id="KW-1185">Reference proteome</keyword>
<proteinExistence type="predicted"/>
<protein>
    <submittedName>
        <fullName evidence="2">Uncharacterized protein</fullName>
    </submittedName>
</protein>
<dbReference type="RefSeq" id="WP_210803244.1">
    <property type="nucleotide sequence ID" value="NZ_JAGQDE010000015.1"/>
</dbReference>
<dbReference type="Proteomes" id="UP000678374">
    <property type="component" value="Unassembled WGS sequence"/>
</dbReference>
<sequence length="152" mass="16346">MNTRSMWRTCSAGATLIAAVFCLPANAQVYGPGQFSMDGVPVSCGGMPTVVTAGIPDMAMNDGQAILLNPMSMGGLPTVLKLFVYAHECGHSMVGPNEVAADCWAIRTGRNQGWFPPQAFQLLMTFFQGNPGSFRHPPGPDRVRNMMICYQS</sequence>